<accession>A0A392QQA7</accession>
<sequence>PNSGLSGVPSPEKPEG</sequence>
<dbReference type="Proteomes" id="UP000265520">
    <property type="component" value="Unassembled WGS sequence"/>
</dbReference>
<dbReference type="EMBL" id="LXQA010154107">
    <property type="protein sequence ID" value="MCI26573.1"/>
    <property type="molecule type" value="Genomic_DNA"/>
</dbReference>
<keyword evidence="2" id="KW-1185">Reference proteome</keyword>
<feature type="non-terminal residue" evidence="1">
    <location>
        <position position="1"/>
    </location>
</feature>
<dbReference type="AlphaFoldDB" id="A0A392QQA7"/>
<protein>
    <submittedName>
        <fullName evidence="1">Uncharacterized protein</fullName>
    </submittedName>
</protein>
<reference evidence="1 2" key="1">
    <citation type="journal article" date="2018" name="Front. Plant Sci.">
        <title>Red Clover (Trifolium pratense) and Zigzag Clover (T. medium) - A Picture of Genomic Similarities and Differences.</title>
        <authorList>
            <person name="Dluhosova J."/>
            <person name="Istvanek J."/>
            <person name="Nedelnik J."/>
            <person name="Repkova J."/>
        </authorList>
    </citation>
    <scope>NUCLEOTIDE SEQUENCE [LARGE SCALE GENOMIC DNA]</scope>
    <source>
        <strain evidence="2">cv. 10/8</strain>
        <tissue evidence="1">Leaf</tissue>
    </source>
</reference>
<proteinExistence type="predicted"/>
<comment type="caution">
    <text evidence="1">The sequence shown here is derived from an EMBL/GenBank/DDBJ whole genome shotgun (WGS) entry which is preliminary data.</text>
</comment>
<evidence type="ECO:0000313" key="1">
    <source>
        <dbReference type="EMBL" id="MCI26573.1"/>
    </source>
</evidence>
<name>A0A392QQA7_9FABA</name>
<evidence type="ECO:0000313" key="2">
    <source>
        <dbReference type="Proteomes" id="UP000265520"/>
    </source>
</evidence>
<organism evidence="1 2">
    <name type="scientific">Trifolium medium</name>
    <dbReference type="NCBI Taxonomy" id="97028"/>
    <lineage>
        <taxon>Eukaryota</taxon>
        <taxon>Viridiplantae</taxon>
        <taxon>Streptophyta</taxon>
        <taxon>Embryophyta</taxon>
        <taxon>Tracheophyta</taxon>
        <taxon>Spermatophyta</taxon>
        <taxon>Magnoliopsida</taxon>
        <taxon>eudicotyledons</taxon>
        <taxon>Gunneridae</taxon>
        <taxon>Pentapetalae</taxon>
        <taxon>rosids</taxon>
        <taxon>fabids</taxon>
        <taxon>Fabales</taxon>
        <taxon>Fabaceae</taxon>
        <taxon>Papilionoideae</taxon>
        <taxon>50 kb inversion clade</taxon>
        <taxon>NPAAA clade</taxon>
        <taxon>Hologalegina</taxon>
        <taxon>IRL clade</taxon>
        <taxon>Trifolieae</taxon>
        <taxon>Trifolium</taxon>
    </lineage>
</organism>